<dbReference type="Proteomes" id="UP000053144">
    <property type="component" value="Chromosome 7"/>
</dbReference>
<protein>
    <submittedName>
        <fullName evidence="2">Uncharacterized protein</fullName>
    </submittedName>
</protein>
<evidence type="ECO:0000313" key="2">
    <source>
        <dbReference type="EMBL" id="KOM47404.1"/>
    </source>
</evidence>
<feature type="region of interest" description="Disordered" evidence="1">
    <location>
        <begin position="1"/>
        <end position="23"/>
    </location>
</feature>
<feature type="compositionally biased region" description="Basic and acidic residues" evidence="1">
    <location>
        <begin position="1"/>
        <end position="19"/>
    </location>
</feature>
<accession>A0A0L9UXY3</accession>
<proteinExistence type="predicted"/>
<dbReference type="Gramene" id="KOM47404">
    <property type="protein sequence ID" value="KOM47404"/>
    <property type="gene ID" value="LR48_Vigan07g110800"/>
</dbReference>
<name>A0A0L9UXY3_PHAAN</name>
<evidence type="ECO:0000256" key="1">
    <source>
        <dbReference type="SAM" id="MobiDB-lite"/>
    </source>
</evidence>
<gene>
    <name evidence="2" type="ORF">LR48_Vigan07g110800</name>
</gene>
<sequence>MAAMRKRESRSGKDLREGDGGEINWDSGLMIFPCKSRMESFDGAMDGVPVDGEDEDGCAMVVETRLCRGAMKGIASEKSGVAATGVEEVLTDDGSGEHASGLAMAAASRR</sequence>
<reference evidence="3" key="1">
    <citation type="journal article" date="2015" name="Proc. Natl. Acad. Sci. U.S.A.">
        <title>Genome sequencing of adzuki bean (Vigna angularis) provides insight into high starch and low fat accumulation and domestication.</title>
        <authorList>
            <person name="Yang K."/>
            <person name="Tian Z."/>
            <person name="Chen C."/>
            <person name="Luo L."/>
            <person name="Zhao B."/>
            <person name="Wang Z."/>
            <person name="Yu L."/>
            <person name="Li Y."/>
            <person name="Sun Y."/>
            <person name="Li W."/>
            <person name="Chen Y."/>
            <person name="Li Y."/>
            <person name="Zhang Y."/>
            <person name="Ai D."/>
            <person name="Zhao J."/>
            <person name="Shang C."/>
            <person name="Ma Y."/>
            <person name="Wu B."/>
            <person name="Wang M."/>
            <person name="Gao L."/>
            <person name="Sun D."/>
            <person name="Zhang P."/>
            <person name="Guo F."/>
            <person name="Wang W."/>
            <person name="Li Y."/>
            <person name="Wang J."/>
            <person name="Varshney R.K."/>
            <person name="Wang J."/>
            <person name="Ling H.Q."/>
            <person name="Wan P."/>
        </authorList>
    </citation>
    <scope>NUCLEOTIDE SEQUENCE</scope>
    <source>
        <strain evidence="3">cv. Jingnong 6</strain>
    </source>
</reference>
<organism evidence="2 3">
    <name type="scientific">Phaseolus angularis</name>
    <name type="common">Azuki bean</name>
    <name type="synonym">Vigna angularis</name>
    <dbReference type="NCBI Taxonomy" id="3914"/>
    <lineage>
        <taxon>Eukaryota</taxon>
        <taxon>Viridiplantae</taxon>
        <taxon>Streptophyta</taxon>
        <taxon>Embryophyta</taxon>
        <taxon>Tracheophyta</taxon>
        <taxon>Spermatophyta</taxon>
        <taxon>Magnoliopsida</taxon>
        <taxon>eudicotyledons</taxon>
        <taxon>Gunneridae</taxon>
        <taxon>Pentapetalae</taxon>
        <taxon>rosids</taxon>
        <taxon>fabids</taxon>
        <taxon>Fabales</taxon>
        <taxon>Fabaceae</taxon>
        <taxon>Papilionoideae</taxon>
        <taxon>50 kb inversion clade</taxon>
        <taxon>NPAAA clade</taxon>
        <taxon>indigoferoid/millettioid clade</taxon>
        <taxon>Phaseoleae</taxon>
        <taxon>Vigna</taxon>
    </lineage>
</organism>
<dbReference type="AlphaFoldDB" id="A0A0L9UXY3"/>
<dbReference type="EMBL" id="CM003377">
    <property type="protein sequence ID" value="KOM47404.1"/>
    <property type="molecule type" value="Genomic_DNA"/>
</dbReference>
<evidence type="ECO:0000313" key="3">
    <source>
        <dbReference type="Proteomes" id="UP000053144"/>
    </source>
</evidence>